<dbReference type="InterPro" id="IPR011990">
    <property type="entry name" value="TPR-like_helical_dom_sf"/>
</dbReference>
<evidence type="ECO:0000256" key="2">
    <source>
        <dbReference type="ARBA" id="ARBA00023015"/>
    </source>
</evidence>
<evidence type="ECO:0000256" key="4">
    <source>
        <dbReference type="ARBA" id="ARBA00023163"/>
    </source>
</evidence>
<comment type="similarity">
    <text evidence="1">Belongs to the AfsR/DnrI/RedD regulatory family.</text>
</comment>
<feature type="domain" description="OmpR/PhoB-type" evidence="7">
    <location>
        <begin position="1"/>
        <end position="103"/>
    </location>
</feature>
<dbReference type="InterPro" id="IPR041664">
    <property type="entry name" value="AAA_16"/>
</dbReference>
<evidence type="ECO:0000256" key="6">
    <source>
        <dbReference type="SAM" id="MobiDB-lite"/>
    </source>
</evidence>
<dbReference type="PROSITE" id="PS51755">
    <property type="entry name" value="OMPR_PHOB"/>
    <property type="match status" value="1"/>
</dbReference>
<dbReference type="SUPFAM" id="SSF48452">
    <property type="entry name" value="TPR-like"/>
    <property type="match status" value="2"/>
</dbReference>
<dbReference type="Pfam" id="PF13191">
    <property type="entry name" value="AAA_16"/>
    <property type="match status" value="1"/>
</dbReference>
<gene>
    <name evidence="8" type="ORF">GCM10009747_21970</name>
</gene>
<dbReference type="PANTHER" id="PTHR35807">
    <property type="entry name" value="TRANSCRIPTIONAL REGULATOR REDD-RELATED"/>
    <property type="match status" value="1"/>
</dbReference>
<organism evidence="8 9">
    <name type="scientific">Agromyces humatus</name>
    <dbReference type="NCBI Taxonomy" id="279573"/>
    <lineage>
        <taxon>Bacteria</taxon>
        <taxon>Bacillati</taxon>
        <taxon>Actinomycetota</taxon>
        <taxon>Actinomycetes</taxon>
        <taxon>Micrococcales</taxon>
        <taxon>Microbacteriaceae</taxon>
        <taxon>Agromyces</taxon>
    </lineage>
</organism>
<dbReference type="InterPro" id="IPR027417">
    <property type="entry name" value="P-loop_NTPase"/>
</dbReference>
<dbReference type="RefSeq" id="WP_232497614.1">
    <property type="nucleotide sequence ID" value="NZ_BAAANH010000004.1"/>
</dbReference>
<keyword evidence="9" id="KW-1185">Reference proteome</keyword>
<dbReference type="InterPro" id="IPR005158">
    <property type="entry name" value="BTAD"/>
</dbReference>
<dbReference type="InterPro" id="IPR036388">
    <property type="entry name" value="WH-like_DNA-bd_sf"/>
</dbReference>
<evidence type="ECO:0000256" key="3">
    <source>
        <dbReference type="ARBA" id="ARBA00023125"/>
    </source>
</evidence>
<dbReference type="CDD" id="cd15831">
    <property type="entry name" value="BTAD"/>
    <property type="match status" value="1"/>
</dbReference>
<dbReference type="Gene3D" id="1.25.40.10">
    <property type="entry name" value="Tetratricopeptide repeat domain"/>
    <property type="match status" value="1"/>
</dbReference>
<comment type="caution">
    <text evidence="8">The sequence shown here is derived from an EMBL/GenBank/DDBJ whole genome shotgun (WGS) entry which is preliminary data.</text>
</comment>
<evidence type="ECO:0000259" key="7">
    <source>
        <dbReference type="PROSITE" id="PS51755"/>
    </source>
</evidence>
<evidence type="ECO:0000313" key="8">
    <source>
        <dbReference type="EMBL" id="GAA1762265.1"/>
    </source>
</evidence>
<dbReference type="SMART" id="SM00862">
    <property type="entry name" value="Trans_reg_C"/>
    <property type="match status" value="1"/>
</dbReference>
<evidence type="ECO:0000256" key="5">
    <source>
        <dbReference type="PROSITE-ProRule" id="PRU01091"/>
    </source>
</evidence>
<dbReference type="Pfam" id="PF00486">
    <property type="entry name" value="Trans_reg_C"/>
    <property type="match status" value="1"/>
</dbReference>
<dbReference type="SMART" id="SM01043">
    <property type="entry name" value="BTAD"/>
    <property type="match status" value="1"/>
</dbReference>
<dbReference type="InterPro" id="IPR016032">
    <property type="entry name" value="Sig_transdc_resp-reg_C-effctor"/>
</dbReference>
<accession>A0ABN2KSD0</accession>
<dbReference type="SUPFAM" id="SSF46894">
    <property type="entry name" value="C-terminal effector domain of the bipartite response regulators"/>
    <property type="match status" value="1"/>
</dbReference>
<keyword evidence="2" id="KW-0805">Transcription regulation</keyword>
<dbReference type="Pfam" id="PF03704">
    <property type="entry name" value="BTAD"/>
    <property type="match status" value="1"/>
</dbReference>
<keyword evidence="3 5" id="KW-0238">DNA-binding</keyword>
<reference evidence="8 9" key="1">
    <citation type="journal article" date="2019" name="Int. J. Syst. Evol. Microbiol.">
        <title>The Global Catalogue of Microorganisms (GCM) 10K type strain sequencing project: providing services to taxonomists for standard genome sequencing and annotation.</title>
        <authorList>
            <consortium name="The Broad Institute Genomics Platform"/>
            <consortium name="The Broad Institute Genome Sequencing Center for Infectious Disease"/>
            <person name="Wu L."/>
            <person name="Ma J."/>
        </authorList>
    </citation>
    <scope>NUCLEOTIDE SEQUENCE [LARGE SCALE GENOMIC DNA]</scope>
    <source>
        <strain evidence="8 9">JCM 14319</strain>
    </source>
</reference>
<dbReference type="SUPFAM" id="SSF52540">
    <property type="entry name" value="P-loop containing nucleoside triphosphate hydrolases"/>
    <property type="match status" value="1"/>
</dbReference>
<dbReference type="Gene3D" id="1.10.10.10">
    <property type="entry name" value="Winged helix-like DNA-binding domain superfamily/Winged helix DNA-binding domain"/>
    <property type="match status" value="1"/>
</dbReference>
<dbReference type="Proteomes" id="UP001500506">
    <property type="component" value="Unassembled WGS sequence"/>
</dbReference>
<name>A0ABN2KSD0_9MICO</name>
<dbReference type="InterPro" id="IPR001867">
    <property type="entry name" value="OmpR/PhoB-type_DNA-bd"/>
</dbReference>
<dbReference type="PANTHER" id="PTHR35807:SF1">
    <property type="entry name" value="TRANSCRIPTIONAL REGULATOR REDD"/>
    <property type="match status" value="1"/>
</dbReference>
<protein>
    <submittedName>
        <fullName evidence="8">BTAD domain-containing putative transcriptional regulator</fullName>
    </submittedName>
</protein>
<feature type="region of interest" description="Disordered" evidence="6">
    <location>
        <begin position="1131"/>
        <end position="1166"/>
    </location>
</feature>
<evidence type="ECO:0000256" key="1">
    <source>
        <dbReference type="ARBA" id="ARBA00005820"/>
    </source>
</evidence>
<sequence>MDGDTRLRLRVFGELTATQEGAVIDLGGRRQRAVLAALIVLRDQVVPVDRLADCVWGEAAPENSTGAIQAYVSHLRRRLQPEAGARRRDGVIASSGAGYLLRLDPEGVDAWAFEAAVASAATQAPADAARTLDDALRLWRGPPYSEYAAESWVEPEIVRLTELRAVARERLLAARMHTADPALLVGELEALVADDPLREERWRLLVLALYRSQRQADAFTALRRARETLAEELGVDPGSALRSLESAVLAQSPALDLPAAPASAPSPASAPWSPSPDLAPARHPVFADLVDRVAESAILQRAIDGLIEGTPGCVLIEGPAGIGKSRLLAEASRLAEGGGVRVVSARGSPLEQAFAFGVVRQLFERCATGPAAHEAFDGAAAGAAAVFADPAAEAPVQQGSFAILHALYRLTINLSSQARLMICIDDVQWCDTASLRFLAYLVRRLAGSSVLIALTRRTGEQESDDALIDEVATDASATVLRPAPLSVHATGVLVRERLGEGAESFVDACHRMTSGNPLLLRQLLRALEDQGVAPDVSHVDTVRAVGSRAVSALVTLRLRRMPTEVTAAARGVAVLGADAGLPTVAELVELPEQQVAGALDGLSRSEILTDGHHPRFVHPLIRDAVYDDMPAAERALLHERAAGMLRRQGAAAEQVAVHLMAAPLRGDAHTVELLRAAARTATSRGAPESAVLLLRRALEEPPVGDALTAVLVELGMAETLVDGPAGVGHLSEAFVRLDDDRERARLAMAIARIHVFVSPPGVATEFAAAAAAALPAGLDDERQGLLALRRITAFMHGLPDIGYRAGPEPEISGDGEGARMLAAVLGYERLRDGVDRERAVELCRFALAGDRLLEVDNGLLWVVAAAVLLLADEDVGDFWDRAMARAHASGGLFTTLSVNLWRGFMQWRYGRLDDALQSLADAAEQQRMWGISDVTATYAAAFTLGVQLDRGDLAAASAGLEAARELPWVGEGGRLLHEGAARLLIEQGRPAAALDELSAPVGAAMVFNPAWAPWRGLKARALAELGQVDEAVALMDDEVAILRRWGADSSLGSSLRLRGELRGSDGAPDLHEAVGLLVGSPCVLESARAQLSLGSSPQVGDADALPMLEAALVDARACGARSVAERAAAACSRRGSGASRTAPGSSQAQDVDVRLEIPDREEADGR</sequence>
<feature type="compositionally biased region" description="Basic and acidic residues" evidence="6">
    <location>
        <begin position="1151"/>
        <end position="1166"/>
    </location>
</feature>
<feature type="compositionally biased region" description="Low complexity" evidence="6">
    <location>
        <begin position="1131"/>
        <end position="1146"/>
    </location>
</feature>
<proteinExistence type="inferred from homology"/>
<dbReference type="EMBL" id="BAAANH010000004">
    <property type="protein sequence ID" value="GAA1762265.1"/>
    <property type="molecule type" value="Genomic_DNA"/>
</dbReference>
<evidence type="ECO:0000313" key="9">
    <source>
        <dbReference type="Proteomes" id="UP001500506"/>
    </source>
</evidence>
<dbReference type="InterPro" id="IPR051677">
    <property type="entry name" value="AfsR-DnrI-RedD_regulator"/>
</dbReference>
<feature type="DNA-binding region" description="OmpR/PhoB-type" evidence="5">
    <location>
        <begin position="1"/>
        <end position="103"/>
    </location>
</feature>
<keyword evidence="4" id="KW-0804">Transcription</keyword>